<accession>A0A5A8D104</accession>
<evidence type="ECO:0000313" key="8">
    <source>
        <dbReference type="Proteomes" id="UP000323011"/>
    </source>
</evidence>
<evidence type="ECO:0000259" key="2">
    <source>
        <dbReference type="Pfam" id="PF13867"/>
    </source>
</evidence>
<dbReference type="OrthoDB" id="5411773at2759"/>
<evidence type="ECO:0000256" key="1">
    <source>
        <dbReference type="SAM" id="MobiDB-lite"/>
    </source>
</evidence>
<dbReference type="InterPro" id="IPR025718">
    <property type="entry name" value="SAP30_Sin3-bd"/>
</dbReference>
<dbReference type="Proteomes" id="UP000324907">
    <property type="component" value="Unassembled WGS sequence"/>
</dbReference>
<gene>
    <name evidence="6" type="ORF">FNF27_05323</name>
    <name evidence="5" type="ORF">FNF28_01070</name>
    <name evidence="3" type="ORF">FNF29_08195</name>
    <name evidence="4" type="ORF">FNF31_05350</name>
</gene>
<name>A0A5A8D104_CAFRO</name>
<comment type="caution">
    <text evidence="4">The sequence shown here is derived from an EMBL/GenBank/DDBJ whole genome shotgun (WGS) entry which is preliminary data.</text>
</comment>
<sequence length="202" mass="22966">MYSRFYPYHEESDEYPEHMAVDFRKLRAPALVKYCKEFDLPVKHDDPGLAVTVARHFETTLDVEEDECITRFLSSVRRAPMASRHGMQSPMAGHMVAHPAVYQQQVVAHPGYMHPYDGGVPEQLQAEAAAPAASEQQMIGCDHPECVKQWYNISDVGLTPATVPSGDWYCPACRETEDDYSRPRHRKGPRGKPKPGKRARRR</sequence>
<dbReference type="InterPro" id="IPR013083">
    <property type="entry name" value="Znf_RING/FYVE/PHD"/>
</dbReference>
<dbReference type="Pfam" id="PF13867">
    <property type="entry name" value="SAP30_Sin3_bdg"/>
    <property type="match status" value="1"/>
</dbReference>
<evidence type="ECO:0000313" key="5">
    <source>
        <dbReference type="EMBL" id="KAA0171065.1"/>
    </source>
</evidence>
<feature type="domain" description="Histone deacetylase complex subunit SAP30 Sin3 binding" evidence="2">
    <location>
        <begin position="26"/>
        <end position="77"/>
    </location>
</feature>
<evidence type="ECO:0000313" key="7">
    <source>
        <dbReference type="Proteomes" id="UP000322899"/>
    </source>
</evidence>
<proteinExistence type="predicted"/>
<dbReference type="Proteomes" id="UP000322899">
    <property type="component" value="Unassembled WGS sequence"/>
</dbReference>
<keyword evidence="8" id="KW-1185">Reference proteome</keyword>
<dbReference type="EMBL" id="VLTO01000036">
    <property type="protein sequence ID" value="KAA0173235.1"/>
    <property type="molecule type" value="Genomic_DNA"/>
</dbReference>
<evidence type="ECO:0000313" key="9">
    <source>
        <dbReference type="Proteomes" id="UP000324907"/>
    </source>
</evidence>
<dbReference type="SUPFAM" id="SSF57903">
    <property type="entry name" value="FYVE/PHD zinc finger"/>
    <property type="match status" value="1"/>
</dbReference>
<feature type="region of interest" description="Disordered" evidence="1">
    <location>
        <begin position="174"/>
        <end position="202"/>
    </location>
</feature>
<feature type="compositionally biased region" description="Basic residues" evidence="1">
    <location>
        <begin position="183"/>
        <end position="202"/>
    </location>
</feature>
<dbReference type="EMBL" id="VLTM01000065">
    <property type="protein sequence ID" value="KAA0158599.1"/>
    <property type="molecule type" value="Genomic_DNA"/>
</dbReference>
<dbReference type="AlphaFoldDB" id="A0A5A8D104"/>
<dbReference type="EMBL" id="VLTL01000009">
    <property type="protein sequence ID" value="KAA0171065.1"/>
    <property type="molecule type" value="Genomic_DNA"/>
</dbReference>
<evidence type="ECO:0000313" key="4">
    <source>
        <dbReference type="EMBL" id="KAA0158599.1"/>
    </source>
</evidence>
<dbReference type="EMBL" id="VLTN01000097">
    <property type="protein sequence ID" value="KAA0146178.1"/>
    <property type="molecule type" value="Genomic_DNA"/>
</dbReference>
<reference evidence="7 8" key="1">
    <citation type="submission" date="2019-07" db="EMBL/GenBank/DDBJ databases">
        <title>Genomes of Cafeteria roenbergensis.</title>
        <authorList>
            <person name="Fischer M.G."/>
            <person name="Hackl T."/>
            <person name="Roman M."/>
        </authorList>
    </citation>
    <scope>NUCLEOTIDE SEQUENCE [LARGE SCALE GENOMIC DNA]</scope>
    <source>
        <strain evidence="3 8">BVI</strain>
        <strain evidence="4 10">Cflag</strain>
        <strain evidence="6 7">E4-10P</strain>
        <strain evidence="5 9">RCC970-E3</strain>
    </source>
</reference>
<evidence type="ECO:0000313" key="10">
    <source>
        <dbReference type="Proteomes" id="UP000325113"/>
    </source>
</evidence>
<organism evidence="4 10">
    <name type="scientific">Cafeteria roenbergensis</name>
    <name type="common">Marine flagellate</name>
    <dbReference type="NCBI Taxonomy" id="33653"/>
    <lineage>
        <taxon>Eukaryota</taxon>
        <taxon>Sar</taxon>
        <taxon>Stramenopiles</taxon>
        <taxon>Bigyra</taxon>
        <taxon>Opalozoa</taxon>
        <taxon>Bicosoecida</taxon>
        <taxon>Cafeteriaceae</taxon>
        <taxon>Cafeteria</taxon>
    </lineage>
</organism>
<evidence type="ECO:0000313" key="6">
    <source>
        <dbReference type="EMBL" id="KAA0173235.1"/>
    </source>
</evidence>
<dbReference type="Proteomes" id="UP000325113">
    <property type="component" value="Unassembled WGS sequence"/>
</dbReference>
<dbReference type="InterPro" id="IPR038291">
    <property type="entry name" value="SAP30_C_sf"/>
</dbReference>
<dbReference type="Gene3D" id="3.30.40.10">
    <property type="entry name" value="Zinc/RING finger domain, C3HC4 (zinc finger)"/>
    <property type="match status" value="1"/>
</dbReference>
<evidence type="ECO:0000313" key="3">
    <source>
        <dbReference type="EMBL" id="KAA0146178.1"/>
    </source>
</evidence>
<protein>
    <recommendedName>
        <fullName evidence="2">Histone deacetylase complex subunit SAP30 Sin3 binding domain-containing protein</fullName>
    </recommendedName>
</protein>
<dbReference type="Proteomes" id="UP000323011">
    <property type="component" value="Unassembled WGS sequence"/>
</dbReference>
<dbReference type="Gene3D" id="6.10.160.20">
    <property type="match status" value="1"/>
</dbReference>
<dbReference type="InterPro" id="IPR011011">
    <property type="entry name" value="Znf_FYVE_PHD"/>
</dbReference>